<dbReference type="RefSeq" id="WP_191687886.1">
    <property type="nucleotide sequence ID" value="NZ_JACSQY010000001.1"/>
</dbReference>
<sequence>MNTLHVELERFRVIPGKEEKAREWMEFLQTHLEEVKKTLPDEKMYVESIFEETIEGVLYLYWASYQGIRAEEVVFSDGFIDTKHLEYWNECIDRDYPESILKTNVVMIQDTILEKMK</sequence>
<dbReference type="Pfam" id="PF19673">
    <property type="entry name" value="DUF6176"/>
    <property type="match status" value="1"/>
</dbReference>
<reference evidence="1 2" key="1">
    <citation type="submission" date="2020-08" db="EMBL/GenBank/DDBJ databases">
        <title>A Genomic Blueprint of the Chicken Gut Microbiome.</title>
        <authorList>
            <person name="Gilroy R."/>
            <person name="Ravi A."/>
            <person name="Getino M."/>
            <person name="Pursley I."/>
            <person name="Horton D.L."/>
            <person name="Alikhan N.-F."/>
            <person name="Baker D."/>
            <person name="Gharbi K."/>
            <person name="Hall N."/>
            <person name="Watson M."/>
            <person name="Adriaenssens E.M."/>
            <person name="Foster-Nyarko E."/>
            <person name="Jarju S."/>
            <person name="Secka A."/>
            <person name="Antonio M."/>
            <person name="Oren A."/>
            <person name="Chaudhuri R."/>
            <person name="La Ragione R.M."/>
            <person name="Hildebrand F."/>
            <person name="Pallen M.J."/>
        </authorList>
    </citation>
    <scope>NUCLEOTIDE SEQUENCE [LARGE SCALE GENOMIC DNA]</scope>
    <source>
        <strain evidence="1 2">Sa3CUA8</strain>
    </source>
</reference>
<protein>
    <submittedName>
        <fullName evidence="1">Uncharacterized protein</fullName>
    </submittedName>
</protein>
<gene>
    <name evidence="1" type="ORF">H9659_00030</name>
</gene>
<evidence type="ECO:0000313" key="2">
    <source>
        <dbReference type="Proteomes" id="UP000659496"/>
    </source>
</evidence>
<dbReference type="InterPro" id="IPR046174">
    <property type="entry name" value="DUF6176"/>
</dbReference>
<proteinExistence type="predicted"/>
<dbReference type="Proteomes" id="UP000659496">
    <property type="component" value="Unassembled WGS sequence"/>
</dbReference>
<name>A0ABR8PEW1_9BACL</name>
<evidence type="ECO:0000313" key="1">
    <source>
        <dbReference type="EMBL" id="MBD7906713.1"/>
    </source>
</evidence>
<accession>A0ABR8PEW1</accession>
<comment type="caution">
    <text evidence="1">The sequence shown here is derived from an EMBL/GenBank/DDBJ whole genome shotgun (WGS) entry which is preliminary data.</text>
</comment>
<organism evidence="1 2">
    <name type="scientific">Sporosarcina gallistercoris</name>
    <dbReference type="NCBI Taxonomy" id="2762245"/>
    <lineage>
        <taxon>Bacteria</taxon>
        <taxon>Bacillati</taxon>
        <taxon>Bacillota</taxon>
        <taxon>Bacilli</taxon>
        <taxon>Bacillales</taxon>
        <taxon>Caryophanaceae</taxon>
        <taxon>Sporosarcina</taxon>
    </lineage>
</organism>
<keyword evidence="2" id="KW-1185">Reference proteome</keyword>
<dbReference type="EMBL" id="JACSQY010000001">
    <property type="protein sequence ID" value="MBD7906713.1"/>
    <property type="molecule type" value="Genomic_DNA"/>
</dbReference>